<dbReference type="PANTHER" id="PTHR33361:SF15">
    <property type="entry name" value="DUF885 FAMILY LIPOPROTEIN"/>
    <property type="match status" value="1"/>
</dbReference>
<accession>A0ABX0U8S5</accession>
<reference evidence="1 2" key="1">
    <citation type="submission" date="2020-03" db="EMBL/GenBank/DDBJ databases">
        <title>Genomic Encyclopedia of Type Strains, Phase IV (KMG-IV): sequencing the most valuable type-strain genomes for metagenomic binning, comparative biology and taxonomic classification.</title>
        <authorList>
            <person name="Goeker M."/>
        </authorList>
    </citation>
    <scope>NUCLEOTIDE SEQUENCE [LARGE SCALE GENOMIC DNA]</scope>
    <source>
        <strain evidence="1 2">DSM 22753</strain>
    </source>
</reference>
<comment type="caution">
    <text evidence="1">The sequence shown here is derived from an EMBL/GenBank/DDBJ whole genome shotgun (WGS) entry which is preliminary data.</text>
</comment>
<name>A0ABX0U8S5_9SPHN</name>
<dbReference type="PANTHER" id="PTHR33361">
    <property type="entry name" value="GLR0591 PROTEIN"/>
    <property type="match status" value="1"/>
</dbReference>
<dbReference type="Pfam" id="PF05960">
    <property type="entry name" value="DUF885"/>
    <property type="match status" value="1"/>
</dbReference>
<evidence type="ECO:0000313" key="2">
    <source>
        <dbReference type="Proteomes" id="UP000788153"/>
    </source>
</evidence>
<organism evidence="1 2">
    <name type="scientific">Sphingomonas japonica</name>
    <dbReference type="NCBI Taxonomy" id="511662"/>
    <lineage>
        <taxon>Bacteria</taxon>
        <taxon>Pseudomonadati</taxon>
        <taxon>Pseudomonadota</taxon>
        <taxon>Alphaproteobacteria</taxon>
        <taxon>Sphingomonadales</taxon>
        <taxon>Sphingomonadaceae</taxon>
        <taxon>Sphingomonas</taxon>
    </lineage>
</organism>
<gene>
    <name evidence="1" type="ORF">FHT01_002715</name>
</gene>
<protein>
    <submittedName>
        <fullName evidence="1">Uncharacterized protein (DUF885 family)</fullName>
    </submittedName>
</protein>
<keyword evidence="2" id="KW-1185">Reference proteome</keyword>
<evidence type="ECO:0000313" key="1">
    <source>
        <dbReference type="EMBL" id="NIJ25173.1"/>
    </source>
</evidence>
<dbReference type="PROSITE" id="PS51257">
    <property type="entry name" value="PROKAR_LIPOPROTEIN"/>
    <property type="match status" value="1"/>
</dbReference>
<proteinExistence type="predicted"/>
<dbReference type="RefSeq" id="WP_140047626.1">
    <property type="nucleotide sequence ID" value="NZ_BAAAEV010000001.1"/>
</dbReference>
<dbReference type="EMBL" id="JAASQP010000001">
    <property type="protein sequence ID" value="NIJ25173.1"/>
    <property type="molecule type" value="Genomic_DNA"/>
</dbReference>
<sequence length="574" mass="63822">MRNFGFLLGSLALIAGCSEEPSSPIANTALVQPSRADWDSFRDATLRRWFELDPGFAVYQGRHQYDGRLPDWSEEGLEAQGEFYKQTLHKARGYKALTGAQAFERDYLVKVVEGKLFWLEDADQPHRNPAYYVGAGLDPNVYVAREYADAATRMRAMTAFLRAIPQVTAQIRANLDQPLPASYVEYGVAAFGGFADYYGEEALAAFADVEDPAMQRELKRAAAPAATAMRQLRDWLGAKRDSATQDFAMGPERFARMLKATEAVDLPIEDLARIGQADLRRNQQILRAECAKFAPGAPIADCLAKVNAIKPEGGPVAAARAQIPELREFVVAQDLVSIPGTEQAMVRESPPYNRQNSAYIDIPGPYELGLPSIYYISPPDPAWSPQVQAAYIPGEPDLLFTTVHEVWPGHFLQFLHANRVESIVGRLFVGYANAEGWAHYAEEMMWEAGLRGDPATHIGQLSNALLRNCRYLSAIGLHAQGMTQAQSQAMFQEQCYQDEGNARQQAARGTYDPAYLNYTLGKLMIRKLRADWTASRGGRRGWKAFHDAFLSYGGPPIPLVRQAMLEEDEPRAVF</sequence>
<dbReference type="InterPro" id="IPR010281">
    <property type="entry name" value="DUF885"/>
</dbReference>
<dbReference type="Proteomes" id="UP000788153">
    <property type="component" value="Unassembled WGS sequence"/>
</dbReference>